<evidence type="ECO:0000256" key="5">
    <source>
        <dbReference type="ARBA" id="ARBA00022679"/>
    </source>
</evidence>
<dbReference type="InterPro" id="IPR011004">
    <property type="entry name" value="Trimer_LpxA-like_sf"/>
</dbReference>
<keyword evidence="8 18" id="KW-0677">Repeat</keyword>
<comment type="pathway">
    <text evidence="18">Nucleotide-sugar biosynthesis; UDP-N-acetyl-alpha-D-glucosamine biosynthesis; N-acetyl-alpha-D-glucosamine 1-phosphate from alpha-D-glucosamine 6-phosphate (route II): step 2/2.</text>
</comment>
<dbReference type="NCBIfam" id="TIGR01173">
    <property type="entry name" value="glmU"/>
    <property type="match status" value="1"/>
</dbReference>
<evidence type="ECO:0000256" key="16">
    <source>
        <dbReference type="ARBA" id="ARBA00048493"/>
    </source>
</evidence>
<evidence type="ECO:0000313" key="20">
    <source>
        <dbReference type="EMBL" id="EEG76613.1"/>
    </source>
</evidence>
<reference evidence="20 21" key="1">
    <citation type="submission" date="2009-02" db="EMBL/GenBank/DDBJ databases">
        <title>Sequencing of the draft genome and assembly of Dethiobacter alkaliphilus AHT 1.</title>
        <authorList>
            <consortium name="US DOE Joint Genome Institute (JGI-PGF)"/>
            <person name="Lucas S."/>
            <person name="Copeland A."/>
            <person name="Lapidus A."/>
            <person name="Glavina del Rio T."/>
            <person name="Dalin E."/>
            <person name="Tice H."/>
            <person name="Bruce D."/>
            <person name="Goodwin L."/>
            <person name="Pitluck S."/>
            <person name="Larimer F."/>
            <person name="Land M.L."/>
            <person name="Hauser L."/>
            <person name="Muyzer G."/>
        </authorList>
    </citation>
    <scope>NUCLEOTIDE SEQUENCE [LARGE SCALE GENOMIC DNA]</scope>
    <source>
        <strain evidence="20 21">AHT 1</strain>
    </source>
</reference>
<evidence type="ECO:0000256" key="6">
    <source>
        <dbReference type="ARBA" id="ARBA00022695"/>
    </source>
</evidence>
<comment type="caution">
    <text evidence="20">The sequence shown here is derived from an EMBL/GenBank/DDBJ whole genome shotgun (WGS) entry which is preliminary data.</text>
</comment>
<feature type="binding site" evidence="18">
    <location>
        <position position="168"/>
    </location>
    <ligand>
        <name>UDP-N-acetyl-alpha-D-glucosamine</name>
        <dbReference type="ChEBI" id="CHEBI:57705"/>
    </ligand>
</feature>
<feature type="binding site" evidence="18">
    <location>
        <position position="331"/>
    </location>
    <ligand>
        <name>UDP-N-acetyl-alpha-D-glucosamine</name>
        <dbReference type="ChEBI" id="CHEBI:57705"/>
    </ligand>
</feature>
<keyword evidence="6 18" id="KW-0548">Nucleotidyltransferase</keyword>
<evidence type="ECO:0000256" key="15">
    <source>
        <dbReference type="ARBA" id="ARBA00048247"/>
    </source>
</evidence>
<evidence type="ECO:0000313" key="21">
    <source>
        <dbReference type="Proteomes" id="UP000006443"/>
    </source>
</evidence>
<dbReference type="EC" id="2.7.7.23" evidence="18"/>
<feature type="binding site" evidence="18">
    <location>
        <position position="72"/>
    </location>
    <ligand>
        <name>UDP-N-acetyl-alpha-D-glucosamine</name>
        <dbReference type="ChEBI" id="CHEBI:57705"/>
    </ligand>
</feature>
<keyword evidence="4 18" id="KW-0963">Cytoplasm</keyword>
<feature type="binding site" evidence="18">
    <location>
        <position position="101"/>
    </location>
    <ligand>
        <name>Mg(2+)</name>
        <dbReference type="ChEBI" id="CHEBI:18420"/>
    </ligand>
</feature>
<comment type="cofactor">
    <cofactor evidence="18">
        <name>Mg(2+)</name>
        <dbReference type="ChEBI" id="CHEBI:18420"/>
    </cofactor>
    <text evidence="18">Binds 1 Mg(2+) ion per subunit.</text>
</comment>
<dbReference type="NCBIfam" id="NF010934">
    <property type="entry name" value="PRK14354.1"/>
    <property type="match status" value="1"/>
</dbReference>
<dbReference type="OrthoDB" id="9775031at2"/>
<keyword evidence="9 18" id="KW-0460">Magnesium</keyword>
<feature type="binding site" evidence="18">
    <location>
        <begin position="384"/>
        <end position="385"/>
    </location>
    <ligand>
        <name>acetyl-CoA</name>
        <dbReference type="ChEBI" id="CHEBI:57288"/>
    </ligand>
</feature>
<feature type="binding site" evidence="18">
    <location>
        <position position="153"/>
    </location>
    <ligand>
        <name>UDP-N-acetyl-alpha-D-glucosamine</name>
        <dbReference type="ChEBI" id="CHEBI:57705"/>
    </ligand>
</feature>
<keyword evidence="11 18" id="KW-0573">Peptidoglycan synthesis</keyword>
<evidence type="ECO:0000256" key="18">
    <source>
        <dbReference type="HAMAP-Rule" id="MF_01631"/>
    </source>
</evidence>
<keyword evidence="7 18" id="KW-0479">Metal-binding</keyword>
<dbReference type="GO" id="GO:0006048">
    <property type="term" value="P:UDP-N-acetylglucosamine biosynthetic process"/>
    <property type="evidence" value="ECO:0007669"/>
    <property type="project" value="UniProtKB-UniPathway"/>
</dbReference>
<dbReference type="PANTHER" id="PTHR43584:SF3">
    <property type="entry name" value="BIFUNCTIONAL PROTEIN GLMU"/>
    <property type="match status" value="1"/>
</dbReference>
<organism evidence="20 21">
    <name type="scientific">Dethiobacter alkaliphilus AHT 1</name>
    <dbReference type="NCBI Taxonomy" id="555088"/>
    <lineage>
        <taxon>Bacteria</taxon>
        <taxon>Bacillati</taxon>
        <taxon>Bacillota</taxon>
        <taxon>Dethiobacteria</taxon>
        <taxon>Dethiobacterales</taxon>
        <taxon>Dethiobacteraceae</taxon>
        <taxon>Dethiobacter</taxon>
    </lineage>
</organism>
<comment type="caution">
    <text evidence="18">Lacks conserved residue(s) required for the propagation of feature annotation.</text>
</comment>
<dbReference type="Proteomes" id="UP000006443">
    <property type="component" value="Unassembled WGS sequence"/>
</dbReference>
<dbReference type="UniPathway" id="UPA00973"/>
<dbReference type="InterPro" id="IPR005882">
    <property type="entry name" value="Bifunctional_GlmU"/>
</dbReference>
<keyword evidence="5 18" id="KW-0808">Transferase</keyword>
<dbReference type="GO" id="GO:0008360">
    <property type="term" value="P:regulation of cell shape"/>
    <property type="evidence" value="ECO:0007669"/>
    <property type="project" value="UniProtKB-KW"/>
</dbReference>
<dbReference type="GO" id="GO:0009252">
    <property type="term" value="P:peptidoglycan biosynthetic process"/>
    <property type="evidence" value="ECO:0007669"/>
    <property type="project" value="UniProtKB-UniRule"/>
</dbReference>
<comment type="function">
    <text evidence="17 18">Catalyzes the last two sequential reactions in the de novo biosynthetic pathway for UDP-N-acetylglucosamine (UDP-GlcNAc). The C-terminal domain catalyzes the transfer of acetyl group from acetyl coenzyme A to glucosamine-1-phosphate (GlcN-1-P) to produce N-acetylglucosamine-1-phosphate (GlcNAc-1-P), which is converted into UDP-GlcNAc by the transfer of uridine 5-monophosphate (from uridine 5-triphosphate), a reaction catalyzed by the N-terminal domain.</text>
</comment>
<dbReference type="CDD" id="cd02540">
    <property type="entry name" value="GT2_GlmU_N_bac"/>
    <property type="match status" value="1"/>
</dbReference>
<keyword evidence="12 18" id="KW-0511">Multifunctional enzyme</keyword>
<feature type="binding site" evidence="18">
    <location>
        <position position="226"/>
    </location>
    <ligand>
        <name>Mg(2+)</name>
        <dbReference type="ChEBI" id="CHEBI:18420"/>
    </ligand>
</feature>
<feature type="binding site" evidence="18">
    <location>
        <position position="421"/>
    </location>
    <ligand>
        <name>acetyl-CoA</name>
        <dbReference type="ChEBI" id="CHEBI:57288"/>
    </ligand>
</feature>
<dbReference type="STRING" id="555088.DealDRAFT_2587"/>
<feature type="region of interest" description="N-acetyltransferase" evidence="18">
    <location>
        <begin position="250"/>
        <end position="460"/>
    </location>
</feature>
<comment type="pathway">
    <text evidence="18">Nucleotide-sugar biosynthesis; UDP-N-acetyl-alpha-D-glucosamine biosynthesis; UDP-N-acetyl-alpha-D-glucosamine from N-acetyl-alpha-D-glucosamine 1-phosphate: step 1/1.</text>
</comment>
<dbReference type="GO" id="GO:0005737">
    <property type="term" value="C:cytoplasm"/>
    <property type="evidence" value="ECO:0007669"/>
    <property type="project" value="UniProtKB-SubCell"/>
</dbReference>
<feature type="binding site" evidence="18">
    <location>
        <position position="226"/>
    </location>
    <ligand>
        <name>UDP-N-acetyl-alpha-D-glucosamine</name>
        <dbReference type="ChEBI" id="CHEBI:57705"/>
    </ligand>
</feature>
<dbReference type="Gene3D" id="3.90.550.10">
    <property type="entry name" value="Spore Coat Polysaccharide Biosynthesis Protein SpsA, Chain A"/>
    <property type="match status" value="1"/>
</dbReference>
<dbReference type="InterPro" id="IPR038009">
    <property type="entry name" value="GlmU_C_LbH"/>
</dbReference>
<dbReference type="eggNOG" id="COG1207">
    <property type="taxonomic scope" value="Bacteria"/>
</dbReference>
<keyword evidence="10 18" id="KW-0133">Cell shape</keyword>
<feature type="binding site" evidence="18">
    <location>
        <position position="349"/>
    </location>
    <ligand>
        <name>UDP-N-acetyl-alpha-D-glucosamine</name>
        <dbReference type="ChEBI" id="CHEBI:57705"/>
    </ligand>
</feature>
<evidence type="ECO:0000256" key="1">
    <source>
        <dbReference type="ARBA" id="ARBA00004496"/>
    </source>
</evidence>
<dbReference type="GO" id="GO:0019134">
    <property type="term" value="F:glucosamine-1-phosphate N-acetyltransferase activity"/>
    <property type="evidence" value="ECO:0007669"/>
    <property type="project" value="UniProtKB-UniRule"/>
</dbReference>
<evidence type="ECO:0000256" key="3">
    <source>
        <dbReference type="ARBA" id="ARBA00007947"/>
    </source>
</evidence>
<dbReference type="EC" id="2.3.1.157" evidence="18"/>
<evidence type="ECO:0000256" key="2">
    <source>
        <dbReference type="ARBA" id="ARBA00007707"/>
    </source>
</evidence>
<comment type="subcellular location">
    <subcellularLocation>
        <location evidence="1 18">Cytoplasm</location>
    </subcellularLocation>
</comment>
<proteinExistence type="inferred from homology"/>
<feature type="binding site" evidence="18">
    <location>
        <position position="364"/>
    </location>
    <ligand>
        <name>UDP-N-acetyl-alpha-D-glucosamine</name>
        <dbReference type="ChEBI" id="CHEBI:57705"/>
    </ligand>
</feature>
<dbReference type="AlphaFoldDB" id="C0GJC8"/>
<keyword evidence="13 18" id="KW-0012">Acyltransferase</keyword>
<dbReference type="UniPathway" id="UPA00113">
    <property type="reaction ID" value="UER00532"/>
</dbReference>
<dbReference type="GO" id="GO:0009245">
    <property type="term" value="P:lipid A biosynthetic process"/>
    <property type="evidence" value="ECO:0007669"/>
    <property type="project" value="UniProtKB-UniRule"/>
</dbReference>
<feature type="binding site" evidence="18">
    <location>
        <begin position="77"/>
        <end position="78"/>
    </location>
    <ligand>
        <name>UDP-N-acetyl-alpha-D-glucosamine</name>
        <dbReference type="ChEBI" id="CHEBI:57705"/>
    </ligand>
</feature>
<dbReference type="SUPFAM" id="SSF53448">
    <property type="entry name" value="Nucleotide-diphospho-sugar transferases"/>
    <property type="match status" value="1"/>
</dbReference>
<accession>C0GJC8</accession>
<comment type="pathway">
    <text evidence="18">Bacterial outer membrane biogenesis; LPS lipid A biosynthesis.</text>
</comment>
<feature type="binding site" evidence="18">
    <location>
        <position position="378"/>
    </location>
    <ligand>
        <name>acetyl-CoA</name>
        <dbReference type="ChEBI" id="CHEBI:57288"/>
    </ligand>
</feature>
<sequence>MEKVTTVVLAAGEGKRMKSQTPKVLHRICGRSLLGHVLAAVEKASQQKIVVVGHGAQQVKEAFGDKVQYAYQHQQLGTGHAVMQAEQQIPRAGDVFILCGDTPLLSAEVMEKMLLAHKQSGVAATVLTAVVPDAYGYGRIIRTEAGDVVKIVEEKDATEGERTVREINTGTYLFQAEALLDSLGDLDNDNAQGEYYLTDCIALLISRGLKVGSYCLEDYRMALGVNDRSQLAEAAKLLRERINGELMAGGVTIHDPATTYVDVDVRVGEDTELLPNTYLKGATEIGARCVIGPGTEITECQIGSCVTVRHSVLNRSVLEDNVTVGPFAHLRPETVLRSGVKVGDFVEIKKSDIGSQSKVPHLSYVGDARVGQGVNLGAGTIVVNYDGKNKHVTEIGPRAFIGCNSNLVAPVSIGKGAFVAAGSTITKDVPDGSLSLARPKQVNKEGLAGRFIRSEKKDES</sequence>
<dbReference type="EMBL" id="ACJM01000015">
    <property type="protein sequence ID" value="EEG76613.1"/>
    <property type="molecule type" value="Genomic_DNA"/>
</dbReference>
<evidence type="ECO:0000256" key="11">
    <source>
        <dbReference type="ARBA" id="ARBA00022984"/>
    </source>
</evidence>
<dbReference type="InterPro" id="IPR029044">
    <property type="entry name" value="Nucleotide-diphossugar_trans"/>
</dbReference>
<dbReference type="InterPro" id="IPR050065">
    <property type="entry name" value="GlmU-like"/>
</dbReference>
<comment type="similarity">
    <text evidence="2 18">In the C-terminal section; belongs to the transferase hexapeptide repeat family.</text>
</comment>
<dbReference type="InterPro" id="IPR018357">
    <property type="entry name" value="Hexapep_transf_CS"/>
</dbReference>
<name>C0GJC8_DETAL</name>
<dbReference type="RefSeq" id="WP_008518133.1">
    <property type="nucleotide sequence ID" value="NZ_ACJM01000015.1"/>
</dbReference>
<evidence type="ECO:0000256" key="12">
    <source>
        <dbReference type="ARBA" id="ARBA00023268"/>
    </source>
</evidence>
<feature type="binding site" evidence="18">
    <location>
        <position position="438"/>
    </location>
    <ligand>
        <name>acetyl-CoA</name>
        <dbReference type="ChEBI" id="CHEBI:57288"/>
    </ligand>
</feature>
<evidence type="ECO:0000256" key="14">
    <source>
        <dbReference type="ARBA" id="ARBA00023316"/>
    </source>
</evidence>
<dbReference type="InterPro" id="IPR001451">
    <property type="entry name" value="Hexapep"/>
</dbReference>
<feature type="binding site" evidence="18">
    <location>
        <position position="23"/>
    </location>
    <ligand>
        <name>UDP-N-acetyl-alpha-D-glucosamine</name>
        <dbReference type="ChEBI" id="CHEBI:57705"/>
    </ligand>
</feature>
<dbReference type="GO" id="GO:0003977">
    <property type="term" value="F:UDP-N-acetylglucosamine diphosphorylase activity"/>
    <property type="evidence" value="ECO:0007669"/>
    <property type="project" value="UniProtKB-UniRule"/>
</dbReference>
<comment type="catalytic activity">
    <reaction evidence="16 18">
        <text>N-acetyl-alpha-D-glucosamine 1-phosphate + UTP + H(+) = UDP-N-acetyl-alpha-D-glucosamine + diphosphate</text>
        <dbReference type="Rhea" id="RHEA:13509"/>
        <dbReference type="ChEBI" id="CHEBI:15378"/>
        <dbReference type="ChEBI" id="CHEBI:33019"/>
        <dbReference type="ChEBI" id="CHEBI:46398"/>
        <dbReference type="ChEBI" id="CHEBI:57705"/>
        <dbReference type="ChEBI" id="CHEBI:57776"/>
        <dbReference type="EC" id="2.7.7.23"/>
    </reaction>
</comment>
<dbReference type="SUPFAM" id="SSF51161">
    <property type="entry name" value="Trimeric LpxA-like enzymes"/>
    <property type="match status" value="1"/>
</dbReference>
<comment type="catalytic activity">
    <reaction evidence="15 18">
        <text>alpha-D-glucosamine 1-phosphate + acetyl-CoA = N-acetyl-alpha-D-glucosamine 1-phosphate + CoA + H(+)</text>
        <dbReference type="Rhea" id="RHEA:13725"/>
        <dbReference type="ChEBI" id="CHEBI:15378"/>
        <dbReference type="ChEBI" id="CHEBI:57287"/>
        <dbReference type="ChEBI" id="CHEBI:57288"/>
        <dbReference type="ChEBI" id="CHEBI:57776"/>
        <dbReference type="ChEBI" id="CHEBI:58516"/>
        <dbReference type="EC" id="2.3.1.157"/>
    </reaction>
</comment>
<feature type="active site" description="Proton acceptor" evidence="18">
    <location>
        <position position="361"/>
    </location>
</feature>
<comment type="subunit">
    <text evidence="18">Homotrimer.</text>
</comment>
<feature type="binding site" evidence="18">
    <location>
        <position position="138"/>
    </location>
    <ligand>
        <name>UDP-N-acetyl-alpha-D-glucosamine</name>
        <dbReference type="ChEBI" id="CHEBI:57705"/>
    </ligand>
</feature>
<protein>
    <recommendedName>
        <fullName evidence="18">Bifunctional protein GlmU</fullName>
    </recommendedName>
    <domain>
        <recommendedName>
            <fullName evidence="18">UDP-N-acetylglucosamine pyrophosphorylase</fullName>
            <ecNumber evidence="18">2.7.7.23</ecNumber>
        </recommendedName>
        <alternativeName>
            <fullName evidence="18">N-acetylglucosamine-1-phosphate uridyltransferase</fullName>
        </alternativeName>
    </domain>
    <domain>
        <recommendedName>
            <fullName evidence="18">Glucosamine-1-phosphate N-acetyltransferase</fullName>
            <ecNumber evidence="18">2.3.1.157</ecNumber>
        </recommendedName>
    </domain>
</protein>
<keyword evidence="14 18" id="KW-0961">Cell wall biogenesis/degradation</keyword>
<dbReference type="PANTHER" id="PTHR43584">
    <property type="entry name" value="NUCLEOTIDYL TRANSFERASE"/>
    <property type="match status" value="1"/>
</dbReference>
<dbReference type="GO" id="GO:0000287">
    <property type="term" value="F:magnesium ion binding"/>
    <property type="evidence" value="ECO:0007669"/>
    <property type="project" value="UniProtKB-UniRule"/>
</dbReference>
<feature type="region of interest" description="Pyrophosphorylase" evidence="18">
    <location>
        <begin position="1"/>
        <end position="228"/>
    </location>
</feature>
<feature type="binding site" evidence="18">
    <location>
        <begin position="9"/>
        <end position="12"/>
    </location>
    <ligand>
        <name>UDP-N-acetyl-alpha-D-glucosamine</name>
        <dbReference type="ChEBI" id="CHEBI:57705"/>
    </ligand>
</feature>
<feature type="region of interest" description="Linker" evidence="18">
    <location>
        <begin position="229"/>
        <end position="249"/>
    </location>
</feature>
<dbReference type="InterPro" id="IPR025877">
    <property type="entry name" value="MobA-like_NTP_Trfase"/>
</dbReference>
<dbReference type="GO" id="GO:0071555">
    <property type="term" value="P:cell wall organization"/>
    <property type="evidence" value="ECO:0007669"/>
    <property type="project" value="UniProtKB-KW"/>
</dbReference>
<evidence type="ECO:0000256" key="10">
    <source>
        <dbReference type="ARBA" id="ARBA00022960"/>
    </source>
</evidence>
<evidence type="ECO:0000256" key="8">
    <source>
        <dbReference type="ARBA" id="ARBA00022737"/>
    </source>
</evidence>
<dbReference type="CDD" id="cd03353">
    <property type="entry name" value="LbH_GlmU_C"/>
    <property type="match status" value="1"/>
</dbReference>
<dbReference type="Pfam" id="PF00132">
    <property type="entry name" value="Hexapep"/>
    <property type="match status" value="2"/>
</dbReference>
<feature type="domain" description="MobA-like NTP transferase" evidence="19">
    <location>
        <begin position="7"/>
        <end position="128"/>
    </location>
</feature>
<evidence type="ECO:0000256" key="9">
    <source>
        <dbReference type="ARBA" id="ARBA00022842"/>
    </source>
</evidence>
<dbReference type="GO" id="GO:0000902">
    <property type="term" value="P:cell morphogenesis"/>
    <property type="evidence" value="ECO:0007669"/>
    <property type="project" value="UniProtKB-UniRule"/>
</dbReference>
<evidence type="ECO:0000256" key="13">
    <source>
        <dbReference type="ARBA" id="ARBA00023315"/>
    </source>
</evidence>
<dbReference type="GO" id="GO:0016020">
    <property type="term" value="C:membrane"/>
    <property type="evidence" value="ECO:0007669"/>
    <property type="project" value="GOC"/>
</dbReference>
<dbReference type="HAMAP" id="MF_01631">
    <property type="entry name" value="GlmU"/>
    <property type="match status" value="1"/>
</dbReference>
<keyword evidence="21" id="KW-1185">Reference proteome</keyword>
<feature type="binding site" evidence="18">
    <location>
        <position position="375"/>
    </location>
    <ligand>
        <name>UDP-N-acetyl-alpha-D-glucosamine</name>
        <dbReference type="ChEBI" id="CHEBI:57705"/>
    </ligand>
</feature>
<dbReference type="Pfam" id="PF12804">
    <property type="entry name" value="NTP_transf_3"/>
    <property type="match status" value="1"/>
</dbReference>
<evidence type="ECO:0000256" key="17">
    <source>
        <dbReference type="ARBA" id="ARBA00049628"/>
    </source>
</evidence>
<evidence type="ECO:0000256" key="7">
    <source>
        <dbReference type="ARBA" id="ARBA00022723"/>
    </source>
</evidence>
<evidence type="ECO:0000256" key="4">
    <source>
        <dbReference type="ARBA" id="ARBA00022490"/>
    </source>
</evidence>
<gene>
    <name evidence="18" type="primary">glmU</name>
    <name evidence="20" type="ORF">DealDRAFT_2587</name>
</gene>
<evidence type="ECO:0000259" key="19">
    <source>
        <dbReference type="Pfam" id="PF12804"/>
    </source>
</evidence>
<comment type="similarity">
    <text evidence="3 18">In the N-terminal section; belongs to the N-acetylglucosamine-1-phosphate uridyltransferase family.</text>
</comment>
<dbReference type="Gene3D" id="2.160.10.10">
    <property type="entry name" value="Hexapeptide repeat proteins"/>
    <property type="match status" value="1"/>
</dbReference>
<dbReference type="PROSITE" id="PS00101">
    <property type="entry name" value="HEXAPEP_TRANSFERASES"/>
    <property type="match status" value="1"/>
</dbReference>